<keyword evidence="4" id="KW-1185">Reference proteome</keyword>
<reference evidence="3 4" key="1">
    <citation type="journal article" date="2018" name="Evol. Lett.">
        <title>Horizontal gene cluster transfer increased hallucinogenic mushroom diversity.</title>
        <authorList>
            <person name="Reynolds H.T."/>
            <person name="Vijayakumar V."/>
            <person name="Gluck-Thaler E."/>
            <person name="Korotkin H.B."/>
            <person name="Matheny P.B."/>
            <person name="Slot J.C."/>
        </authorList>
    </citation>
    <scope>NUCLEOTIDE SEQUENCE [LARGE SCALE GENOMIC DNA]</scope>
    <source>
        <strain evidence="3 4">SRW20</strain>
    </source>
</reference>
<comment type="caution">
    <text evidence="3">The sequence shown here is derived from an EMBL/GenBank/DDBJ whole genome shotgun (WGS) entry which is preliminary data.</text>
</comment>
<feature type="transmembrane region" description="Helical" evidence="1">
    <location>
        <begin position="134"/>
        <end position="158"/>
    </location>
</feature>
<evidence type="ECO:0000313" key="4">
    <source>
        <dbReference type="Proteomes" id="UP000284706"/>
    </source>
</evidence>
<keyword evidence="1" id="KW-1133">Transmembrane helix</keyword>
<evidence type="ECO:0000313" key="3">
    <source>
        <dbReference type="EMBL" id="PPR06869.1"/>
    </source>
</evidence>
<name>A0A409YV74_9AGAR</name>
<feature type="transmembrane region" description="Helical" evidence="1">
    <location>
        <begin position="221"/>
        <end position="242"/>
    </location>
</feature>
<gene>
    <name evidence="3" type="ORF">CVT26_003993</name>
</gene>
<evidence type="ECO:0000256" key="1">
    <source>
        <dbReference type="SAM" id="Phobius"/>
    </source>
</evidence>
<organism evidence="3 4">
    <name type="scientific">Gymnopilus dilepis</name>
    <dbReference type="NCBI Taxonomy" id="231916"/>
    <lineage>
        <taxon>Eukaryota</taxon>
        <taxon>Fungi</taxon>
        <taxon>Dikarya</taxon>
        <taxon>Basidiomycota</taxon>
        <taxon>Agaricomycotina</taxon>
        <taxon>Agaricomycetes</taxon>
        <taxon>Agaricomycetidae</taxon>
        <taxon>Agaricales</taxon>
        <taxon>Agaricineae</taxon>
        <taxon>Hymenogastraceae</taxon>
        <taxon>Gymnopilus</taxon>
    </lineage>
</organism>
<dbReference type="EMBL" id="NHYE01000232">
    <property type="protein sequence ID" value="PPR06869.1"/>
    <property type="molecule type" value="Genomic_DNA"/>
</dbReference>
<feature type="transmembrane region" description="Helical" evidence="1">
    <location>
        <begin position="62"/>
        <end position="82"/>
    </location>
</feature>
<dbReference type="AlphaFoldDB" id="A0A409YV74"/>
<keyword evidence="1" id="KW-0472">Membrane</keyword>
<dbReference type="OrthoDB" id="3219854at2759"/>
<accession>A0A409YV74</accession>
<dbReference type="STRING" id="231916.A0A409YV74"/>
<proteinExistence type="predicted"/>
<protein>
    <recommendedName>
        <fullName evidence="2">DUF6535 domain-containing protein</fullName>
    </recommendedName>
</protein>
<dbReference type="Proteomes" id="UP000284706">
    <property type="component" value="Unassembled WGS sequence"/>
</dbReference>
<dbReference type="InterPro" id="IPR045338">
    <property type="entry name" value="DUF6535"/>
</dbReference>
<keyword evidence="1" id="KW-0812">Transmembrane</keyword>
<evidence type="ECO:0000259" key="2">
    <source>
        <dbReference type="Pfam" id="PF20153"/>
    </source>
</evidence>
<dbReference type="Pfam" id="PF20153">
    <property type="entry name" value="DUF6535"/>
    <property type="match status" value="1"/>
</dbReference>
<feature type="domain" description="DUF6535" evidence="2">
    <location>
        <begin position="37"/>
        <end position="219"/>
    </location>
</feature>
<sequence>MPGSTTCSFCIAEIVSFKRWNCDDPYRYSAPDDPDPWQKLLDPLLAADTAQCESWKDEVQNLLVFAGLFSAVVTAFVVESYASLQPDQSQVVVNLLAHIAIRLDANSSAQNASLATISAIDPASLAAPVPASSIRINVLCFISLVLSLTTALIGIVSLQWLREHRRYPNTLSSRDKFAIYNMRKEGLTAWYVPQIIASLPVLLQIALVLFFVGMIDFLFVATWKVAIPVVMTLGIPFTFLFATTTLPTLQNYVFFLPLGSRPRRVPQQTPYKSPQSQLFRHLVGSSRRFVELGGCSIHRAYCALLTLRTHLRQWTRLPQQPISATRRSEYDLQQTSTVIFWALRDQGPALYDQMWVKMRDSYARSIFARQEDLNLEPSYSPIHALPKPIPFYDLVRGVAQRLYLIPDRRNGDSADVRMCYLCVRDLISPFKEWYEEEGWYTLEYQYLQALLNGMGDISQRPKTLFSILNGPPIGFFQDETMFIFFLRLSSGLPPSSGLFLQQFCELRVRLANYLFSVEASGRMRQSMLATPSDLEQWTSSLGVYSVGSEIMNLHHGMIPELEDGQSQLLYKHGR</sequence>
<feature type="transmembrane region" description="Helical" evidence="1">
    <location>
        <begin position="190"/>
        <end position="215"/>
    </location>
</feature>
<dbReference type="InParanoid" id="A0A409YV74"/>